<dbReference type="eggNOG" id="COG5002">
    <property type="taxonomic scope" value="Bacteria"/>
</dbReference>
<keyword evidence="17" id="KW-0418">Kinase</keyword>
<sequence>MVTEQVVNLVSIESFNKGVEIVTDIDESVPSLVMGDTVRVQQIMLNIVKNAVKFTNSGYIHIELSYQSGTICFRVTDSGIGISEEKKKKLFTDYFQADISTYRQFGGTGLGLSICKSLVRTMKGTIGVRANPYGGSIFTVLIPLPAAVEGLEDKNKIKISDIPENTRILIVENNELAKRSLERRLRMLGIKEIESASSSDEAMSQLEFARRIHHPFTIAFINMMIPSIDGWHLASNIKSSRGGEKIKLYLLSPEGQMRGEAKMKLLDWFDGYLYKPVKKDKLVEILETAFGIRCADENEMQRLRDEIINKREQDSSIARGLKILVAEDHSVNRKLMEAFLKNFGAEVYLAEDGEQAVAQIDEVPDIPLIFMDIFMPNKSGVEATEELREKGYNGIIVACTANNDSNDFADYMKIGINDILVKPFKRAAIKATLEKWNTALQIPFMTEIKNIDMLAPVPDDSTKDEIWNHREFLSSVDGDKSFARGLITDFITQTEKLIASIDQNLFNSLNSAAIHQDAHTIKGSAASVYAQSIFEAAKKLDDKSQAADTVQKTALLDTAELRAAFSEFTDFARPIISSWEKEADK</sequence>
<dbReference type="Gene3D" id="3.40.50.2300">
    <property type="match status" value="2"/>
</dbReference>
<name>H7EN32_9SPIR</name>
<evidence type="ECO:0000256" key="11">
    <source>
        <dbReference type="ARBA" id="ARBA00023136"/>
    </source>
</evidence>
<dbReference type="InterPro" id="IPR036890">
    <property type="entry name" value="HATPase_C_sf"/>
</dbReference>
<dbReference type="RefSeq" id="WP_002705841.1">
    <property type="nucleotide sequence ID" value="NZ_AGRW01000052.1"/>
</dbReference>
<evidence type="ECO:0000256" key="1">
    <source>
        <dbReference type="ARBA" id="ARBA00000085"/>
    </source>
</evidence>
<dbReference type="InterPro" id="IPR008207">
    <property type="entry name" value="Sig_transdc_His_kin_Hpt_dom"/>
</dbReference>
<dbReference type="SMART" id="SM00387">
    <property type="entry name" value="HATPase_c"/>
    <property type="match status" value="1"/>
</dbReference>
<gene>
    <name evidence="17" type="ORF">TresaDRAFT_0921</name>
</gene>
<evidence type="ECO:0000256" key="10">
    <source>
        <dbReference type="ARBA" id="ARBA00023012"/>
    </source>
</evidence>
<dbReference type="PANTHER" id="PTHR45339:SF1">
    <property type="entry name" value="HYBRID SIGNAL TRANSDUCTION HISTIDINE KINASE J"/>
    <property type="match status" value="1"/>
</dbReference>
<dbReference type="Gene3D" id="3.30.565.10">
    <property type="entry name" value="Histidine kinase-like ATPase, C-terminal domain"/>
    <property type="match status" value="1"/>
</dbReference>
<dbReference type="PATRIC" id="fig|907348.3.peg.2345"/>
<keyword evidence="7" id="KW-0547">Nucleotide-binding</keyword>
<evidence type="ECO:0000256" key="9">
    <source>
        <dbReference type="ARBA" id="ARBA00022989"/>
    </source>
</evidence>
<evidence type="ECO:0000259" key="15">
    <source>
        <dbReference type="PROSITE" id="PS50110"/>
    </source>
</evidence>
<dbReference type="CDD" id="cd00088">
    <property type="entry name" value="HPT"/>
    <property type="match status" value="1"/>
</dbReference>
<dbReference type="eggNOG" id="COG0642">
    <property type="taxonomic scope" value="Bacteria"/>
</dbReference>
<evidence type="ECO:0000313" key="18">
    <source>
        <dbReference type="Proteomes" id="UP000003571"/>
    </source>
</evidence>
<evidence type="ECO:0000259" key="14">
    <source>
        <dbReference type="PROSITE" id="PS50109"/>
    </source>
</evidence>
<keyword evidence="5 13" id="KW-0597">Phosphoprotein</keyword>
<keyword evidence="10" id="KW-0902">Two-component regulatory system</keyword>
<comment type="caution">
    <text evidence="13">Lacks conserved residue(s) required for the propagation of feature annotation.</text>
</comment>
<dbReference type="Pfam" id="PF00072">
    <property type="entry name" value="Response_reg"/>
    <property type="match status" value="2"/>
</dbReference>
<accession>H7EN32</accession>
<dbReference type="PROSITE" id="PS50894">
    <property type="entry name" value="HPT"/>
    <property type="match status" value="1"/>
</dbReference>
<dbReference type="Pfam" id="PF02518">
    <property type="entry name" value="HATPase_c"/>
    <property type="match status" value="1"/>
</dbReference>
<comment type="catalytic activity">
    <reaction evidence="1">
        <text>ATP + protein L-histidine = ADP + protein N-phospho-L-histidine.</text>
        <dbReference type="EC" id="2.7.13.3"/>
    </reaction>
</comment>
<evidence type="ECO:0000256" key="5">
    <source>
        <dbReference type="ARBA" id="ARBA00022553"/>
    </source>
</evidence>
<evidence type="ECO:0000256" key="2">
    <source>
        <dbReference type="ARBA" id="ARBA00004651"/>
    </source>
</evidence>
<dbReference type="InterPro" id="IPR004358">
    <property type="entry name" value="Sig_transdc_His_kin-like_C"/>
</dbReference>
<dbReference type="Gene3D" id="1.20.120.160">
    <property type="entry name" value="HPT domain"/>
    <property type="match status" value="1"/>
</dbReference>
<evidence type="ECO:0000256" key="3">
    <source>
        <dbReference type="ARBA" id="ARBA00012438"/>
    </source>
</evidence>
<evidence type="ECO:0000256" key="7">
    <source>
        <dbReference type="ARBA" id="ARBA00022741"/>
    </source>
</evidence>
<dbReference type="InterPro" id="IPR005467">
    <property type="entry name" value="His_kinase_dom"/>
</dbReference>
<dbReference type="SMART" id="SM00073">
    <property type="entry name" value="HPT"/>
    <property type="match status" value="1"/>
</dbReference>
<reference evidence="17 18" key="1">
    <citation type="submission" date="2011-09" db="EMBL/GenBank/DDBJ databases">
        <title>The draft genome of Treponema saccharophilum DSM 2985.</title>
        <authorList>
            <consortium name="US DOE Joint Genome Institute (JGI-PGF)"/>
            <person name="Lucas S."/>
            <person name="Copeland A."/>
            <person name="Lapidus A."/>
            <person name="Glavina del Rio T."/>
            <person name="Dalin E."/>
            <person name="Tice H."/>
            <person name="Bruce D."/>
            <person name="Goodwin L."/>
            <person name="Pitluck S."/>
            <person name="Peters L."/>
            <person name="Kyrpides N."/>
            <person name="Mavromatis K."/>
            <person name="Ivanova N."/>
            <person name="Markowitz V."/>
            <person name="Cheng J.-F."/>
            <person name="Hugenholtz P."/>
            <person name="Woyke T."/>
            <person name="Wu D."/>
            <person name="Gronow S."/>
            <person name="Wellnitz S."/>
            <person name="Brambilla E."/>
            <person name="Klenk H.-P."/>
            <person name="Eisen J.A."/>
        </authorList>
    </citation>
    <scope>NUCLEOTIDE SEQUENCE [LARGE SCALE GENOMIC DNA]</scope>
    <source>
        <strain evidence="17 18">DSM 2985</strain>
    </source>
</reference>
<evidence type="ECO:0000313" key="17">
    <source>
        <dbReference type="EMBL" id="EIC01096.1"/>
    </source>
</evidence>
<dbReference type="GO" id="GO:0005524">
    <property type="term" value="F:ATP binding"/>
    <property type="evidence" value="ECO:0007669"/>
    <property type="project" value="UniProtKB-KW"/>
</dbReference>
<evidence type="ECO:0000256" key="12">
    <source>
        <dbReference type="PROSITE-ProRule" id="PRU00110"/>
    </source>
</evidence>
<evidence type="ECO:0000259" key="16">
    <source>
        <dbReference type="PROSITE" id="PS50894"/>
    </source>
</evidence>
<dbReference type="PROSITE" id="PS50109">
    <property type="entry name" value="HIS_KIN"/>
    <property type="match status" value="1"/>
</dbReference>
<feature type="domain" description="Response regulatory" evidence="15">
    <location>
        <begin position="167"/>
        <end position="290"/>
    </location>
</feature>
<proteinExistence type="predicted"/>
<dbReference type="AlphaFoldDB" id="H7EN32"/>
<evidence type="ECO:0000256" key="13">
    <source>
        <dbReference type="PROSITE-ProRule" id="PRU00169"/>
    </source>
</evidence>
<dbReference type="EC" id="2.7.13.3" evidence="3"/>
<dbReference type="SMART" id="SM00448">
    <property type="entry name" value="REC"/>
    <property type="match status" value="2"/>
</dbReference>
<keyword evidence="4" id="KW-1003">Cell membrane</keyword>
<dbReference type="PRINTS" id="PR00344">
    <property type="entry name" value="BCTRLSENSOR"/>
</dbReference>
<dbReference type="InterPro" id="IPR011006">
    <property type="entry name" value="CheY-like_superfamily"/>
</dbReference>
<dbReference type="PROSITE" id="PS50110">
    <property type="entry name" value="RESPONSE_REGULATORY"/>
    <property type="match status" value="2"/>
</dbReference>
<keyword evidence="8" id="KW-0067">ATP-binding</keyword>
<feature type="domain" description="Response regulatory" evidence="15">
    <location>
        <begin position="322"/>
        <end position="437"/>
    </location>
</feature>
<comment type="subcellular location">
    <subcellularLocation>
        <location evidence="2">Cell membrane</location>
        <topology evidence="2">Multi-pass membrane protein</topology>
    </subcellularLocation>
</comment>
<dbReference type="CDD" id="cd16922">
    <property type="entry name" value="HATPase_EvgS-ArcB-TorS-like"/>
    <property type="match status" value="1"/>
</dbReference>
<keyword evidence="11" id="KW-0472">Membrane</keyword>
<protein>
    <recommendedName>
        <fullName evidence="3">histidine kinase</fullName>
        <ecNumber evidence="3">2.7.13.3</ecNumber>
    </recommendedName>
</protein>
<dbReference type="InterPro" id="IPR036641">
    <property type="entry name" value="HPT_dom_sf"/>
</dbReference>
<dbReference type="EMBL" id="AGRW01000052">
    <property type="protein sequence ID" value="EIC01096.1"/>
    <property type="molecule type" value="Genomic_DNA"/>
</dbReference>
<dbReference type="SUPFAM" id="SSF47226">
    <property type="entry name" value="Histidine-containing phosphotransfer domain, HPT domain"/>
    <property type="match status" value="1"/>
</dbReference>
<dbReference type="GO" id="GO:0000155">
    <property type="term" value="F:phosphorelay sensor kinase activity"/>
    <property type="evidence" value="ECO:0007669"/>
    <property type="project" value="UniProtKB-ARBA"/>
</dbReference>
<feature type="domain" description="HPt" evidence="16">
    <location>
        <begin position="479"/>
        <end position="579"/>
    </location>
</feature>
<dbReference type="GO" id="GO:0005886">
    <property type="term" value="C:plasma membrane"/>
    <property type="evidence" value="ECO:0007669"/>
    <property type="project" value="UniProtKB-SubCell"/>
</dbReference>
<comment type="caution">
    <text evidence="17">The sequence shown here is derived from an EMBL/GenBank/DDBJ whole genome shotgun (WGS) entry which is preliminary data.</text>
</comment>
<dbReference type="Pfam" id="PF01627">
    <property type="entry name" value="Hpt"/>
    <property type="match status" value="1"/>
</dbReference>
<dbReference type="InterPro" id="IPR001789">
    <property type="entry name" value="Sig_transdc_resp-reg_receiver"/>
</dbReference>
<evidence type="ECO:0000256" key="6">
    <source>
        <dbReference type="ARBA" id="ARBA00022692"/>
    </source>
</evidence>
<keyword evidence="9" id="KW-1133">Transmembrane helix</keyword>
<keyword evidence="6" id="KW-0812">Transmembrane</keyword>
<organism evidence="17 18">
    <name type="scientific">Treponema saccharophilum DSM 2985</name>
    <dbReference type="NCBI Taxonomy" id="907348"/>
    <lineage>
        <taxon>Bacteria</taxon>
        <taxon>Pseudomonadati</taxon>
        <taxon>Spirochaetota</taxon>
        <taxon>Spirochaetia</taxon>
        <taxon>Spirochaetales</taxon>
        <taxon>Treponemataceae</taxon>
        <taxon>Treponema</taxon>
    </lineage>
</organism>
<evidence type="ECO:0000256" key="4">
    <source>
        <dbReference type="ARBA" id="ARBA00022475"/>
    </source>
</evidence>
<dbReference type="STRING" id="907348.TresaDRAFT_0921"/>
<feature type="modified residue" description="4-aspartylphosphate" evidence="13">
    <location>
        <position position="372"/>
    </location>
</feature>
<evidence type="ECO:0000256" key="8">
    <source>
        <dbReference type="ARBA" id="ARBA00022840"/>
    </source>
</evidence>
<dbReference type="FunFam" id="3.30.565.10:FF:000010">
    <property type="entry name" value="Sensor histidine kinase RcsC"/>
    <property type="match status" value="1"/>
</dbReference>
<dbReference type="SUPFAM" id="SSF52172">
    <property type="entry name" value="CheY-like"/>
    <property type="match status" value="2"/>
</dbReference>
<feature type="modified residue" description="Phosphohistidine" evidence="12">
    <location>
        <position position="519"/>
    </location>
</feature>
<keyword evidence="17" id="KW-0808">Transferase</keyword>
<dbReference type="PANTHER" id="PTHR45339">
    <property type="entry name" value="HYBRID SIGNAL TRANSDUCTION HISTIDINE KINASE J"/>
    <property type="match status" value="1"/>
</dbReference>
<dbReference type="InterPro" id="IPR003594">
    <property type="entry name" value="HATPase_dom"/>
</dbReference>
<dbReference type="CDD" id="cd17546">
    <property type="entry name" value="REC_hyHK_CKI1_RcsC-like"/>
    <property type="match status" value="1"/>
</dbReference>
<dbReference type="SUPFAM" id="SSF55874">
    <property type="entry name" value="ATPase domain of HSP90 chaperone/DNA topoisomerase II/histidine kinase"/>
    <property type="match status" value="1"/>
</dbReference>
<dbReference type="Proteomes" id="UP000003571">
    <property type="component" value="Unassembled WGS sequence"/>
</dbReference>
<feature type="domain" description="Histidine kinase" evidence="14">
    <location>
        <begin position="1"/>
        <end position="146"/>
    </location>
</feature>
<keyword evidence="18" id="KW-1185">Reference proteome</keyword>